<dbReference type="GO" id="GO:0005576">
    <property type="term" value="C:extracellular region"/>
    <property type="evidence" value="ECO:0007669"/>
    <property type="project" value="UniProtKB-SubCell"/>
</dbReference>
<evidence type="ECO:0000256" key="6">
    <source>
        <dbReference type="RuleBase" id="RU367044"/>
    </source>
</evidence>
<keyword evidence="3 6" id="KW-0713">Self-incompatibility</keyword>
<proteinExistence type="inferred from homology"/>
<dbReference type="Proteomes" id="UP000030748">
    <property type="component" value="Unassembled WGS sequence"/>
</dbReference>
<name>A0A022RIS8_ERYGU</name>
<evidence type="ECO:0000256" key="2">
    <source>
        <dbReference type="ARBA" id="ARBA00005581"/>
    </source>
</evidence>
<comment type="similarity">
    <text evidence="2 6">Belongs to the plant self-incompatibility (S1) protein family.</text>
</comment>
<dbReference type="Pfam" id="PF05938">
    <property type="entry name" value="Self-incomp_S1"/>
    <property type="match status" value="1"/>
</dbReference>
<gene>
    <name evidence="7" type="ORF">MIMGU_mgv1a017806mg</name>
</gene>
<accession>A0A022RIS8</accession>
<protein>
    <recommendedName>
        <fullName evidence="6">S-protein homolog</fullName>
    </recommendedName>
</protein>
<dbReference type="InterPro" id="IPR010264">
    <property type="entry name" value="Self-incomp_S1"/>
</dbReference>
<reference evidence="7 8" key="1">
    <citation type="journal article" date="2013" name="Proc. Natl. Acad. Sci. U.S.A.">
        <title>Fine-scale variation in meiotic recombination in Mimulus inferred from population shotgun sequencing.</title>
        <authorList>
            <person name="Hellsten U."/>
            <person name="Wright K.M."/>
            <person name="Jenkins J."/>
            <person name="Shu S."/>
            <person name="Yuan Y."/>
            <person name="Wessler S.R."/>
            <person name="Schmutz J."/>
            <person name="Willis J.H."/>
            <person name="Rokhsar D.S."/>
        </authorList>
    </citation>
    <scope>NUCLEOTIDE SEQUENCE [LARGE SCALE GENOMIC DNA]</scope>
    <source>
        <strain evidence="8">cv. DUN x IM62</strain>
    </source>
</reference>
<dbReference type="EMBL" id="KI630443">
    <property type="protein sequence ID" value="EYU39653.1"/>
    <property type="molecule type" value="Genomic_DNA"/>
</dbReference>
<dbReference type="AlphaFoldDB" id="A0A022RIS8"/>
<evidence type="ECO:0000256" key="4">
    <source>
        <dbReference type="ARBA" id="ARBA00022525"/>
    </source>
</evidence>
<sequence length="113" mass="13619">DCTFTDEIEIHVINRLPFPQLRFHCASGDDDLGYHNVNPNYDFHWKFCTDFVPSTLFFCHLWWNNKDVSFDVFSTKTYYRCLEGKCYWEARTDGIYFADGEDPTQFRKAYNWN</sequence>
<keyword evidence="4 6" id="KW-0964">Secreted</keyword>
<evidence type="ECO:0000256" key="1">
    <source>
        <dbReference type="ARBA" id="ARBA00004613"/>
    </source>
</evidence>
<keyword evidence="5" id="KW-0732">Signal</keyword>
<evidence type="ECO:0000313" key="7">
    <source>
        <dbReference type="EMBL" id="EYU39653.1"/>
    </source>
</evidence>
<evidence type="ECO:0000313" key="8">
    <source>
        <dbReference type="Proteomes" id="UP000030748"/>
    </source>
</evidence>
<dbReference type="eggNOG" id="ENOG502SQIK">
    <property type="taxonomic scope" value="Eukaryota"/>
</dbReference>
<evidence type="ECO:0000256" key="5">
    <source>
        <dbReference type="ARBA" id="ARBA00022729"/>
    </source>
</evidence>
<dbReference type="PANTHER" id="PTHR31232">
    <property type="match status" value="1"/>
</dbReference>
<dbReference type="PANTHER" id="PTHR31232:SF61">
    <property type="entry name" value="S-PROTEIN HOMOLOG"/>
    <property type="match status" value="1"/>
</dbReference>
<feature type="non-terminal residue" evidence="7">
    <location>
        <position position="1"/>
    </location>
</feature>
<organism evidence="7 8">
    <name type="scientific">Erythranthe guttata</name>
    <name type="common">Yellow monkey flower</name>
    <name type="synonym">Mimulus guttatus</name>
    <dbReference type="NCBI Taxonomy" id="4155"/>
    <lineage>
        <taxon>Eukaryota</taxon>
        <taxon>Viridiplantae</taxon>
        <taxon>Streptophyta</taxon>
        <taxon>Embryophyta</taxon>
        <taxon>Tracheophyta</taxon>
        <taxon>Spermatophyta</taxon>
        <taxon>Magnoliopsida</taxon>
        <taxon>eudicotyledons</taxon>
        <taxon>Gunneridae</taxon>
        <taxon>Pentapetalae</taxon>
        <taxon>asterids</taxon>
        <taxon>lamiids</taxon>
        <taxon>Lamiales</taxon>
        <taxon>Phrymaceae</taxon>
        <taxon>Erythranthe</taxon>
    </lineage>
</organism>
<evidence type="ECO:0000256" key="3">
    <source>
        <dbReference type="ARBA" id="ARBA00022471"/>
    </source>
</evidence>
<comment type="subcellular location">
    <subcellularLocation>
        <location evidence="1 6">Secreted</location>
    </subcellularLocation>
</comment>
<keyword evidence="8" id="KW-1185">Reference proteome</keyword>
<dbReference type="GO" id="GO:0060320">
    <property type="term" value="P:rejection of self pollen"/>
    <property type="evidence" value="ECO:0007669"/>
    <property type="project" value="UniProtKB-KW"/>
</dbReference>